<dbReference type="Pfam" id="PF07110">
    <property type="entry name" value="EthD"/>
    <property type="match status" value="1"/>
</dbReference>
<dbReference type="Gene3D" id="3.30.70.100">
    <property type="match status" value="1"/>
</dbReference>
<reference evidence="4" key="1">
    <citation type="journal article" date="2015" name="BMC Genomics">
        <title>Genomic and transcriptomic analysis of the endophytic fungus Pestalotiopsis fici reveals its lifestyle and high potential for synthesis of natural products.</title>
        <authorList>
            <person name="Wang X."/>
            <person name="Zhang X."/>
            <person name="Liu L."/>
            <person name="Xiang M."/>
            <person name="Wang W."/>
            <person name="Sun X."/>
            <person name="Che Y."/>
            <person name="Guo L."/>
            <person name="Liu G."/>
            <person name="Guo L."/>
            <person name="Wang C."/>
            <person name="Yin W.B."/>
            <person name="Stadler M."/>
            <person name="Zhang X."/>
            <person name="Liu X."/>
        </authorList>
    </citation>
    <scope>NUCLEOTIDE SEQUENCE [LARGE SCALE GENOMIC DNA]</scope>
    <source>
        <strain evidence="4">W106-1 / CGMCC3.15140</strain>
    </source>
</reference>
<dbReference type="InterPro" id="IPR009799">
    <property type="entry name" value="EthD_dom"/>
</dbReference>
<gene>
    <name evidence="3" type="ORF">PFICI_04034</name>
</gene>
<accession>W3XJ14</accession>
<feature type="domain" description="EthD" evidence="2">
    <location>
        <begin position="17"/>
        <end position="110"/>
    </location>
</feature>
<evidence type="ECO:0000256" key="1">
    <source>
        <dbReference type="ARBA" id="ARBA00005986"/>
    </source>
</evidence>
<dbReference type="KEGG" id="pfy:PFICI_04034"/>
<name>W3XJ14_PESFW</name>
<proteinExistence type="inferred from homology"/>
<evidence type="ECO:0000313" key="3">
    <source>
        <dbReference type="EMBL" id="ETS86009.1"/>
    </source>
</evidence>
<dbReference type="AlphaFoldDB" id="W3XJ14"/>
<dbReference type="GeneID" id="19269047"/>
<protein>
    <recommendedName>
        <fullName evidence="2">EthD domain-containing protein</fullName>
    </recommendedName>
</protein>
<keyword evidence="4" id="KW-1185">Reference proteome</keyword>
<organism evidence="3 4">
    <name type="scientific">Pestalotiopsis fici (strain W106-1 / CGMCC3.15140)</name>
    <dbReference type="NCBI Taxonomy" id="1229662"/>
    <lineage>
        <taxon>Eukaryota</taxon>
        <taxon>Fungi</taxon>
        <taxon>Dikarya</taxon>
        <taxon>Ascomycota</taxon>
        <taxon>Pezizomycotina</taxon>
        <taxon>Sordariomycetes</taxon>
        <taxon>Xylariomycetidae</taxon>
        <taxon>Amphisphaeriales</taxon>
        <taxon>Sporocadaceae</taxon>
        <taxon>Pestalotiopsis</taxon>
    </lineage>
</organism>
<comment type="similarity">
    <text evidence="1">Belongs to the tpcK family.</text>
</comment>
<evidence type="ECO:0000259" key="2">
    <source>
        <dbReference type="Pfam" id="PF07110"/>
    </source>
</evidence>
<dbReference type="OrthoDB" id="3183782at2759"/>
<dbReference type="RefSeq" id="XP_007830806.1">
    <property type="nucleotide sequence ID" value="XM_007832615.1"/>
</dbReference>
<dbReference type="InParanoid" id="W3XJ14"/>
<dbReference type="Proteomes" id="UP000030651">
    <property type="component" value="Unassembled WGS sequence"/>
</dbReference>
<dbReference type="EMBL" id="KI912110">
    <property type="protein sequence ID" value="ETS86009.1"/>
    <property type="molecule type" value="Genomic_DNA"/>
</dbReference>
<dbReference type="GO" id="GO:0016491">
    <property type="term" value="F:oxidoreductase activity"/>
    <property type="evidence" value="ECO:0007669"/>
    <property type="project" value="InterPro"/>
</dbReference>
<dbReference type="SUPFAM" id="SSF54909">
    <property type="entry name" value="Dimeric alpha+beta barrel"/>
    <property type="match status" value="1"/>
</dbReference>
<dbReference type="HOGENOM" id="CLU_1817130_0_0_1"/>
<dbReference type="eggNOG" id="ENOG502RR6H">
    <property type="taxonomic scope" value="Eukaryota"/>
</dbReference>
<evidence type="ECO:0000313" key="4">
    <source>
        <dbReference type="Proteomes" id="UP000030651"/>
    </source>
</evidence>
<dbReference type="InterPro" id="IPR011008">
    <property type="entry name" value="Dimeric_a/b-barrel"/>
</dbReference>
<sequence>MSRPTPLIKFDVCIYKKNGMPQDEFMKWATTEYPVKAAPLIKRYGIVKWTQTIQPAGFRKPLRDSLQNNMGRSAWTVPDYDLVTTYWLKSLDDMHALTMDPEWAELEKDASTKSNMSIGHFVVGHEIIHFEGNNSTADA</sequence>